<dbReference type="EMBL" id="NGKB01000005">
    <property type="protein sequence ID" value="RSU15456.1"/>
    <property type="molecule type" value="Genomic_DNA"/>
</dbReference>
<reference evidence="2 3" key="1">
    <citation type="submission" date="2017-05" db="EMBL/GenBank/DDBJ databases">
        <title>Vagococcus spp. assemblies.</title>
        <authorList>
            <person name="Gulvik C.A."/>
        </authorList>
    </citation>
    <scope>NUCLEOTIDE SEQUENCE [LARGE SCALE GENOMIC DNA]</scope>
    <source>
        <strain evidence="2 3">SS1714</strain>
    </source>
</reference>
<comment type="caution">
    <text evidence="2">The sequence shown here is derived from an EMBL/GenBank/DDBJ whole genome shotgun (WGS) entry which is preliminary data.</text>
</comment>
<dbReference type="AlphaFoldDB" id="A0A430B525"/>
<gene>
    <name evidence="2" type="ORF">CBF28_06935</name>
    <name evidence="1" type="ORF">P7H70_09060</name>
</gene>
<dbReference type="Proteomes" id="UP000288028">
    <property type="component" value="Unassembled WGS sequence"/>
</dbReference>
<reference evidence="1" key="2">
    <citation type="submission" date="2023-03" db="EMBL/GenBank/DDBJ databases">
        <authorList>
            <person name="Shen W."/>
            <person name="Cai J."/>
        </authorList>
    </citation>
    <scope>NUCLEOTIDE SEQUENCE</scope>
    <source>
        <strain evidence="1">P96-3</strain>
    </source>
</reference>
<evidence type="ECO:0000313" key="1">
    <source>
        <dbReference type="EMBL" id="MDT2834208.1"/>
    </source>
</evidence>
<dbReference type="GeneID" id="95580787"/>
<evidence type="ECO:0000313" key="3">
    <source>
        <dbReference type="Proteomes" id="UP000288028"/>
    </source>
</evidence>
<dbReference type="RefSeq" id="WP_126793351.1">
    <property type="nucleotide sequence ID" value="NZ_CP060720.1"/>
</dbReference>
<accession>A0A430B525</accession>
<evidence type="ECO:0000313" key="2">
    <source>
        <dbReference type="EMBL" id="RSU15456.1"/>
    </source>
</evidence>
<dbReference type="EMBL" id="JARQBZ010000015">
    <property type="protein sequence ID" value="MDT2834208.1"/>
    <property type="molecule type" value="Genomic_DNA"/>
</dbReference>
<sequence length="106" mass="12671">MIKLNAILTNDSVELITQRSNYIAFYWTCEEEIFLVRILFDTDAQLSLSRKSTKEQIYQISEKKLKQLKQLCFGNYQYFKQFKGENGIYLQTMPSPLKRNNILEFR</sequence>
<proteinExistence type="predicted"/>
<dbReference type="OrthoDB" id="9889337at2"/>
<name>A0A430B525_9ENTE</name>
<organism evidence="2 3">
    <name type="scientific">Vagococcus carniphilus</name>
    <dbReference type="NCBI Taxonomy" id="218144"/>
    <lineage>
        <taxon>Bacteria</taxon>
        <taxon>Bacillati</taxon>
        <taxon>Bacillota</taxon>
        <taxon>Bacilli</taxon>
        <taxon>Lactobacillales</taxon>
        <taxon>Enterococcaceae</taxon>
        <taxon>Vagococcus</taxon>
    </lineage>
</organism>
<keyword evidence="3" id="KW-1185">Reference proteome</keyword>
<dbReference type="Proteomes" id="UP001268577">
    <property type="component" value="Unassembled WGS sequence"/>
</dbReference>
<protein>
    <submittedName>
        <fullName evidence="2">Uncharacterized protein</fullName>
    </submittedName>
</protein>